<protein>
    <recommendedName>
        <fullName evidence="4">HpcH/HpaI aldolase/citrate lyase domain-containing protein</fullName>
    </recommendedName>
</protein>
<evidence type="ECO:0000256" key="3">
    <source>
        <dbReference type="ARBA" id="ARBA00023239"/>
    </source>
</evidence>
<sequence>MLRNEMKRDLEEGKKVYGTMLQEMVSPTAAQVFKRAGFDFFMVDCEHSPYDQGSVREILRVARLEEICPLVRIRNLDYSLAAGYLDAGAMGLMLPRVEKVTDTETLVSFMKYPPEGIRGLSGDAPHSDYRFGDLAEFIEIKNQDTVAIAQIERKVAIENLEEILSVTGIDVALVGPEDLSLSYGVPGQTSHPTVVNAIQKVIDISVKLGVAPGIHLGNIEKLTEWKEKGMQVIMYNSDLGFLLEGAKEGIKALKN</sequence>
<keyword evidence="3" id="KW-0456">Lyase</keyword>
<dbReference type="GO" id="GO:0016832">
    <property type="term" value="F:aldehyde-lyase activity"/>
    <property type="evidence" value="ECO:0007669"/>
    <property type="project" value="TreeGrafter"/>
</dbReference>
<dbReference type="PANTHER" id="PTHR30502">
    <property type="entry name" value="2-KETO-3-DEOXY-L-RHAMNONATE ALDOLASE"/>
    <property type="match status" value="1"/>
</dbReference>
<keyword evidence="2" id="KW-0479">Metal-binding</keyword>
<dbReference type="InterPro" id="IPR040442">
    <property type="entry name" value="Pyrv_kinase-like_dom_sf"/>
</dbReference>
<dbReference type="GO" id="GO:0046872">
    <property type="term" value="F:metal ion binding"/>
    <property type="evidence" value="ECO:0007669"/>
    <property type="project" value="UniProtKB-KW"/>
</dbReference>
<evidence type="ECO:0000259" key="4">
    <source>
        <dbReference type="Pfam" id="PF03328"/>
    </source>
</evidence>
<dbReference type="EMBL" id="UINC01000318">
    <property type="protein sequence ID" value="SUZ53176.1"/>
    <property type="molecule type" value="Genomic_DNA"/>
</dbReference>
<dbReference type="Pfam" id="PF03328">
    <property type="entry name" value="HpcH_HpaI"/>
    <property type="match status" value="1"/>
</dbReference>
<name>A0A381NF14_9ZZZZ</name>
<proteinExistence type="inferred from homology"/>
<evidence type="ECO:0000313" key="5">
    <source>
        <dbReference type="EMBL" id="SUZ53176.1"/>
    </source>
</evidence>
<dbReference type="InterPro" id="IPR005000">
    <property type="entry name" value="Aldolase/citrate-lyase_domain"/>
</dbReference>
<comment type="similarity">
    <text evidence="1">Belongs to the HpcH/HpaI aldolase family.</text>
</comment>
<feature type="domain" description="HpcH/HpaI aldolase/citrate lyase" evidence="4">
    <location>
        <begin position="26"/>
        <end position="239"/>
    </location>
</feature>
<reference evidence="5" key="1">
    <citation type="submission" date="2018-05" db="EMBL/GenBank/DDBJ databases">
        <authorList>
            <person name="Lanie J.A."/>
            <person name="Ng W.-L."/>
            <person name="Kazmierczak K.M."/>
            <person name="Andrzejewski T.M."/>
            <person name="Davidsen T.M."/>
            <person name="Wayne K.J."/>
            <person name="Tettelin H."/>
            <person name="Glass J.I."/>
            <person name="Rusch D."/>
            <person name="Podicherti R."/>
            <person name="Tsui H.-C.T."/>
            <person name="Winkler M.E."/>
        </authorList>
    </citation>
    <scope>NUCLEOTIDE SEQUENCE</scope>
</reference>
<dbReference type="Gene3D" id="3.20.20.60">
    <property type="entry name" value="Phosphoenolpyruvate-binding domains"/>
    <property type="match status" value="1"/>
</dbReference>
<dbReference type="PANTHER" id="PTHR30502:SF0">
    <property type="entry name" value="PHOSPHOENOLPYRUVATE CARBOXYLASE FAMILY PROTEIN"/>
    <property type="match status" value="1"/>
</dbReference>
<dbReference type="SUPFAM" id="SSF51621">
    <property type="entry name" value="Phosphoenolpyruvate/pyruvate domain"/>
    <property type="match status" value="1"/>
</dbReference>
<accession>A0A381NF14</accession>
<dbReference type="GO" id="GO:0005737">
    <property type="term" value="C:cytoplasm"/>
    <property type="evidence" value="ECO:0007669"/>
    <property type="project" value="TreeGrafter"/>
</dbReference>
<dbReference type="InterPro" id="IPR015813">
    <property type="entry name" value="Pyrv/PenolPyrv_kinase-like_dom"/>
</dbReference>
<evidence type="ECO:0000256" key="1">
    <source>
        <dbReference type="ARBA" id="ARBA00005568"/>
    </source>
</evidence>
<dbReference type="InterPro" id="IPR050251">
    <property type="entry name" value="HpcH-HpaI_aldolase"/>
</dbReference>
<organism evidence="5">
    <name type="scientific">marine metagenome</name>
    <dbReference type="NCBI Taxonomy" id="408172"/>
    <lineage>
        <taxon>unclassified sequences</taxon>
        <taxon>metagenomes</taxon>
        <taxon>ecological metagenomes</taxon>
    </lineage>
</organism>
<dbReference type="AlphaFoldDB" id="A0A381NF14"/>
<gene>
    <name evidence="5" type="ORF">METZ01_LOCUS6030</name>
</gene>
<evidence type="ECO:0000256" key="2">
    <source>
        <dbReference type="ARBA" id="ARBA00022723"/>
    </source>
</evidence>